<dbReference type="PANTHER" id="PTHR11654">
    <property type="entry name" value="OLIGOPEPTIDE TRANSPORTER-RELATED"/>
    <property type="match status" value="1"/>
</dbReference>
<dbReference type="GO" id="GO:0022857">
    <property type="term" value="F:transmembrane transporter activity"/>
    <property type="evidence" value="ECO:0007669"/>
    <property type="project" value="InterPro"/>
</dbReference>
<dbReference type="Proteomes" id="UP000663891">
    <property type="component" value="Unassembled WGS sequence"/>
</dbReference>
<dbReference type="Pfam" id="PF00854">
    <property type="entry name" value="PTR2"/>
    <property type="match status" value="1"/>
</dbReference>
<dbReference type="AlphaFoldDB" id="A0A814DMZ3"/>
<dbReference type="GO" id="GO:0015833">
    <property type="term" value="P:peptide transport"/>
    <property type="evidence" value="ECO:0007669"/>
    <property type="project" value="UniProtKB-KW"/>
</dbReference>
<feature type="transmembrane region" description="Helical" evidence="7">
    <location>
        <begin position="192"/>
        <end position="211"/>
    </location>
</feature>
<protein>
    <submittedName>
        <fullName evidence="8">Uncharacterized protein</fullName>
    </submittedName>
</protein>
<feature type="transmembrane region" description="Helical" evidence="7">
    <location>
        <begin position="33"/>
        <end position="52"/>
    </location>
</feature>
<feature type="transmembrane region" description="Helical" evidence="7">
    <location>
        <begin position="151"/>
        <end position="171"/>
    </location>
</feature>
<feature type="transmembrane region" description="Helical" evidence="7">
    <location>
        <begin position="468"/>
        <end position="488"/>
    </location>
</feature>
<keyword evidence="3 7" id="KW-0812">Transmembrane</keyword>
<comment type="similarity">
    <text evidence="2">Belongs to the major facilitator superfamily. Proton-dependent oligopeptide transporter (POT/PTR) (TC 2.A.17) family.</text>
</comment>
<keyword evidence="5 7" id="KW-1133">Transmembrane helix</keyword>
<reference evidence="8" key="1">
    <citation type="submission" date="2021-02" db="EMBL/GenBank/DDBJ databases">
        <authorList>
            <person name="Nowell W R."/>
        </authorList>
    </citation>
    <scope>NUCLEOTIDE SEQUENCE</scope>
</reference>
<evidence type="ECO:0000256" key="1">
    <source>
        <dbReference type="ARBA" id="ARBA00004141"/>
    </source>
</evidence>
<evidence type="ECO:0000256" key="5">
    <source>
        <dbReference type="ARBA" id="ARBA00022989"/>
    </source>
</evidence>
<evidence type="ECO:0000256" key="4">
    <source>
        <dbReference type="ARBA" id="ARBA00022856"/>
    </source>
</evidence>
<dbReference type="InterPro" id="IPR036259">
    <property type="entry name" value="MFS_trans_sf"/>
</dbReference>
<keyword evidence="4" id="KW-0571">Peptide transport</keyword>
<dbReference type="Gene3D" id="1.20.1250.20">
    <property type="entry name" value="MFS general substrate transporter like domains"/>
    <property type="match status" value="1"/>
</dbReference>
<dbReference type="EMBL" id="CAJNON010000095">
    <property type="protein sequence ID" value="CAF0956712.1"/>
    <property type="molecule type" value="Genomic_DNA"/>
</dbReference>
<keyword evidence="4" id="KW-0653">Protein transport</keyword>
<feature type="transmembrane region" description="Helical" evidence="7">
    <location>
        <begin position="385"/>
        <end position="404"/>
    </location>
</feature>
<feature type="transmembrane region" description="Helical" evidence="7">
    <location>
        <begin position="416"/>
        <end position="436"/>
    </location>
</feature>
<name>A0A814DMZ3_9BILA</name>
<keyword evidence="4" id="KW-0813">Transport</keyword>
<evidence type="ECO:0000256" key="3">
    <source>
        <dbReference type="ARBA" id="ARBA00022692"/>
    </source>
</evidence>
<feature type="transmembrane region" description="Helical" evidence="7">
    <location>
        <begin position="104"/>
        <end position="121"/>
    </location>
</feature>
<gene>
    <name evidence="8" type="ORF">VCS650_LOCUS12372</name>
</gene>
<dbReference type="OrthoDB" id="205993at2759"/>
<comment type="subcellular location">
    <subcellularLocation>
        <location evidence="1">Membrane</location>
        <topology evidence="1">Multi-pass membrane protein</topology>
    </subcellularLocation>
</comment>
<evidence type="ECO:0000256" key="2">
    <source>
        <dbReference type="ARBA" id="ARBA00005982"/>
    </source>
</evidence>
<evidence type="ECO:0000256" key="7">
    <source>
        <dbReference type="SAM" id="Phobius"/>
    </source>
</evidence>
<dbReference type="GO" id="GO:0016020">
    <property type="term" value="C:membrane"/>
    <property type="evidence" value="ECO:0007669"/>
    <property type="project" value="UniProtKB-SubCell"/>
</dbReference>
<accession>A0A814DMZ3</accession>
<feature type="transmembrane region" description="Helical" evidence="7">
    <location>
        <begin position="500"/>
        <end position="519"/>
    </location>
</feature>
<feature type="transmembrane region" description="Helical" evidence="7">
    <location>
        <begin position="331"/>
        <end position="349"/>
    </location>
</feature>
<evidence type="ECO:0000313" key="9">
    <source>
        <dbReference type="Proteomes" id="UP000663891"/>
    </source>
</evidence>
<feature type="transmembrane region" description="Helical" evidence="7">
    <location>
        <begin position="217"/>
        <end position="238"/>
    </location>
</feature>
<dbReference type="InterPro" id="IPR000109">
    <property type="entry name" value="POT_fam"/>
</dbReference>
<evidence type="ECO:0000313" key="8">
    <source>
        <dbReference type="EMBL" id="CAF0956712.1"/>
    </source>
</evidence>
<organism evidence="8 9">
    <name type="scientific">Adineta steineri</name>
    <dbReference type="NCBI Taxonomy" id="433720"/>
    <lineage>
        <taxon>Eukaryota</taxon>
        <taxon>Metazoa</taxon>
        <taxon>Spiralia</taxon>
        <taxon>Gnathifera</taxon>
        <taxon>Rotifera</taxon>
        <taxon>Eurotatoria</taxon>
        <taxon>Bdelloidea</taxon>
        <taxon>Adinetida</taxon>
        <taxon>Adinetidae</taxon>
        <taxon>Adineta</taxon>
    </lineage>
</organism>
<proteinExistence type="inferred from homology"/>
<feature type="transmembrane region" description="Helical" evidence="7">
    <location>
        <begin position="543"/>
        <end position="564"/>
    </location>
</feature>
<keyword evidence="6 7" id="KW-0472">Membrane</keyword>
<dbReference type="SUPFAM" id="SSF103473">
    <property type="entry name" value="MFS general substrate transporter"/>
    <property type="match status" value="1"/>
</dbReference>
<sequence>MTDVSVEEISPLVFHASRVPSKTDKRTPFQKRLSILLILLAVGFERLAFYSLSGNLILFLTSNHIRWTSLHSITASLIFFGTSYASALIFSWISDAKLGRAKTIFLGFGSYVLGYVFFPLFSRESVYKVLCGGSPTQIDESASYFKEKCSVQITAVLVITAIGVGAIQANMAVFGAEQIRGQQAIARYFNKYYIAVNTGSFLAFAIIAYIQQNENYFLGYCISAGLLGITIILFLAGYKHYNHVKPHDSVITNFFPVFFNAFQSWRKYQPHTTRIFMRRRSSHKAMLTSDQYENMDGSPFIVNEQRIPFLDYAKVENNGRFQDRIVDDIKSLRRIIVMFLLLIPYWLIYLQSDTTFIIQGVHMRVPAFQSKTRHMPVLWLSLSDQIIVILTLFILNTCVYKYFYIKNRLVSIKIRFVIGMIAATISMCLTGITEIFRQKNCNNSFQQSIGNTIYNTSDMSVFYQLPQYISIGLSEVFASVTSLEFAYLTAPQSAQSLVMSLRFCSIGLSSFLGSGYINVYENFYGNFSVTNSECKDAEKPELFYIYFFVLAGIQFIFIFIFLGCDRKYHIIKASQHRFNTNIFVGSTSETSNA</sequence>
<evidence type="ECO:0000256" key="6">
    <source>
        <dbReference type="ARBA" id="ARBA00023136"/>
    </source>
</evidence>
<comment type="caution">
    <text evidence="8">The sequence shown here is derived from an EMBL/GenBank/DDBJ whole genome shotgun (WGS) entry which is preliminary data.</text>
</comment>
<feature type="transmembrane region" description="Helical" evidence="7">
    <location>
        <begin position="72"/>
        <end position="92"/>
    </location>
</feature>